<feature type="transmembrane region" description="Helical" evidence="7">
    <location>
        <begin position="20"/>
        <end position="45"/>
    </location>
</feature>
<feature type="transmembrane region" description="Helical" evidence="7">
    <location>
        <begin position="357"/>
        <end position="376"/>
    </location>
</feature>
<keyword evidence="6 7" id="KW-0472">Membrane</keyword>
<dbReference type="InterPro" id="IPR011701">
    <property type="entry name" value="MFS"/>
</dbReference>
<evidence type="ECO:0000313" key="9">
    <source>
        <dbReference type="Proteomes" id="UP001595698"/>
    </source>
</evidence>
<feature type="transmembrane region" description="Helical" evidence="7">
    <location>
        <begin position="325"/>
        <end position="351"/>
    </location>
</feature>
<evidence type="ECO:0000256" key="1">
    <source>
        <dbReference type="ARBA" id="ARBA00004429"/>
    </source>
</evidence>
<dbReference type="InterPro" id="IPR036259">
    <property type="entry name" value="MFS_trans_sf"/>
</dbReference>
<dbReference type="Proteomes" id="UP001595698">
    <property type="component" value="Unassembled WGS sequence"/>
</dbReference>
<proteinExistence type="predicted"/>
<evidence type="ECO:0000256" key="7">
    <source>
        <dbReference type="SAM" id="Phobius"/>
    </source>
</evidence>
<evidence type="ECO:0000256" key="3">
    <source>
        <dbReference type="ARBA" id="ARBA00022475"/>
    </source>
</evidence>
<sequence>MLFYLALRGVGWLANQTLQFVVPLMIYRMTGSLMWSGVALFVEWTPRLVALPLAGYLADRFESRRIHILSDVVRTAVGAGAVAAVALMPGNAGVALVVLALVAGAGFELTFVAGEKAGLSLVSAKEMPRLQTMLSAIEQSCILIAPVLGGVLLLVGTTATVAVLTVLFGTSLLLARNMKPAAVVAAKPPPVMAGVRQVIANTLLRDVVAITMVINLMLALLLAAAPALVRHHYGVDEGRLALVYTGAALVALLVLALLTRFIRRFGLLIAGAASALIQCLAFLAIGASNEFVAFVAIVMVFMAADAAFSAFIRTVRARAVPAAEFGSTAAAISLLNCVSMPLAGGLLAVTGASVDPVHLLTITGGLALPVVVGLLIHLRAATRTRTEVMA</sequence>
<keyword evidence="5 7" id="KW-1133">Transmembrane helix</keyword>
<dbReference type="Gene3D" id="1.20.1250.20">
    <property type="entry name" value="MFS general substrate transporter like domains"/>
    <property type="match status" value="1"/>
</dbReference>
<evidence type="ECO:0000256" key="4">
    <source>
        <dbReference type="ARBA" id="ARBA00022692"/>
    </source>
</evidence>
<dbReference type="Pfam" id="PF07690">
    <property type="entry name" value="MFS_1"/>
    <property type="match status" value="1"/>
</dbReference>
<keyword evidence="2" id="KW-0813">Transport</keyword>
<keyword evidence="3" id="KW-1003">Cell membrane</keyword>
<feature type="transmembrane region" description="Helical" evidence="7">
    <location>
        <begin position="291"/>
        <end position="313"/>
    </location>
</feature>
<dbReference type="EMBL" id="JBHSBC010000002">
    <property type="protein sequence ID" value="MFC3979190.1"/>
    <property type="molecule type" value="Genomic_DNA"/>
</dbReference>
<keyword evidence="4 7" id="KW-0812">Transmembrane</keyword>
<comment type="caution">
    <text evidence="8">The sequence shown here is derived from an EMBL/GenBank/DDBJ whole genome shotgun (WGS) entry which is preliminary data.</text>
</comment>
<feature type="transmembrane region" description="Helical" evidence="7">
    <location>
        <begin position="241"/>
        <end position="258"/>
    </location>
</feature>
<reference evidence="9" key="1">
    <citation type="journal article" date="2019" name="Int. J. Syst. Evol. Microbiol.">
        <title>The Global Catalogue of Microorganisms (GCM) 10K type strain sequencing project: providing services to taxonomists for standard genome sequencing and annotation.</title>
        <authorList>
            <consortium name="The Broad Institute Genomics Platform"/>
            <consortium name="The Broad Institute Genome Sequencing Center for Infectious Disease"/>
            <person name="Wu L."/>
            <person name="Ma J."/>
        </authorList>
    </citation>
    <scope>NUCLEOTIDE SEQUENCE [LARGE SCALE GENOMIC DNA]</scope>
    <source>
        <strain evidence="9">TBRC 7912</strain>
    </source>
</reference>
<comment type="subcellular location">
    <subcellularLocation>
        <location evidence="1">Cell inner membrane</location>
        <topology evidence="1">Multi-pass membrane protein</topology>
    </subcellularLocation>
</comment>
<feature type="transmembrane region" description="Helical" evidence="7">
    <location>
        <begin position="265"/>
        <end position="285"/>
    </location>
</feature>
<dbReference type="PANTHER" id="PTHR23513:SF9">
    <property type="entry name" value="ENTEROBACTIN EXPORTER ENTS"/>
    <property type="match status" value="1"/>
</dbReference>
<organism evidence="8 9">
    <name type="scientific">Streptosporangium jomthongense</name>
    <dbReference type="NCBI Taxonomy" id="1193683"/>
    <lineage>
        <taxon>Bacteria</taxon>
        <taxon>Bacillati</taxon>
        <taxon>Actinomycetota</taxon>
        <taxon>Actinomycetes</taxon>
        <taxon>Streptosporangiales</taxon>
        <taxon>Streptosporangiaceae</taxon>
        <taxon>Streptosporangium</taxon>
    </lineage>
</organism>
<evidence type="ECO:0000256" key="2">
    <source>
        <dbReference type="ARBA" id="ARBA00022448"/>
    </source>
</evidence>
<keyword evidence="9" id="KW-1185">Reference proteome</keyword>
<gene>
    <name evidence="8" type="ORF">ACFOYY_03600</name>
</gene>
<dbReference type="RefSeq" id="WP_352011898.1">
    <property type="nucleotide sequence ID" value="NZ_JBHSBC010000002.1"/>
</dbReference>
<protein>
    <submittedName>
        <fullName evidence="8">MFS transporter</fullName>
    </submittedName>
</protein>
<feature type="transmembrane region" description="Helical" evidence="7">
    <location>
        <begin position="207"/>
        <end position="229"/>
    </location>
</feature>
<feature type="transmembrane region" description="Helical" evidence="7">
    <location>
        <begin position="161"/>
        <end position="186"/>
    </location>
</feature>
<evidence type="ECO:0000313" key="8">
    <source>
        <dbReference type="EMBL" id="MFC3979190.1"/>
    </source>
</evidence>
<dbReference type="PANTHER" id="PTHR23513">
    <property type="entry name" value="INTEGRAL MEMBRANE EFFLUX PROTEIN-RELATED"/>
    <property type="match status" value="1"/>
</dbReference>
<evidence type="ECO:0000256" key="6">
    <source>
        <dbReference type="ARBA" id="ARBA00023136"/>
    </source>
</evidence>
<name>A0ABV8EUX7_9ACTN</name>
<accession>A0ABV8EUX7</accession>
<evidence type="ECO:0000256" key="5">
    <source>
        <dbReference type="ARBA" id="ARBA00022989"/>
    </source>
</evidence>
<dbReference type="SUPFAM" id="SSF103473">
    <property type="entry name" value="MFS general substrate transporter"/>
    <property type="match status" value="1"/>
</dbReference>